<keyword evidence="1" id="KW-1133">Transmembrane helix</keyword>
<protein>
    <submittedName>
        <fullName evidence="2">Unannotated protein</fullName>
    </submittedName>
</protein>
<feature type="transmembrane region" description="Helical" evidence="1">
    <location>
        <begin position="60"/>
        <end position="79"/>
    </location>
</feature>
<feature type="transmembrane region" description="Helical" evidence="1">
    <location>
        <begin position="114"/>
        <end position="130"/>
    </location>
</feature>
<feature type="transmembrane region" description="Helical" evidence="1">
    <location>
        <begin position="30"/>
        <end position="48"/>
    </location>
</feature>
<dbReference type="EMBL" id="CAFBQQ010000027">
    <property type="protein sequence ID" value="CAB5061190.1"/>
    <property type="molecule type" value="Genomic_DNA"/>
</dbReference>
<keyword evidence="1" id="KW-0812">Transmembrane</keyword>
<evidence type="ECO:0000313" key="3">
    <source>
        <dbReference type="EMBL" id="CAB5061190.1"/>
    </source>
</evidence>
<reference evidence="2" key="1">
    <citation type="submission" date="2020-05" db="EMBL/GenBank/DDBJ databases">
        <authorList>
            <person name="Chiriac C."/>
            <person name="Salcher M."/>
            <person name="Ghai R."/>
            <person name="Kavagutti S V."/>
        </authorList>
    </citation>
    <scope>NUCLEOTIDE SEQUENCE</scope>
</reference>
<name>A0A6J6PDR1_9ZZZZ</name>
<accession>A0A6J6PDR1</accession>
<feature type="transmembrane region" description="Helical" evidence="1">
    <location>
        <begin position="198"/>
        <end position="223"/>
    </location>
</feature>
<gene>
    <name evidence="2" type="ORF">UFOPK2576_00605</name>
    <name evidence="3" type="ORF">UFOPK4358_00326</name>
</gene>
<evidence type="ECO:0000313" key="2">
    <source>
        <dbReference type="EMBL" id="CAB4694588.1"/>
    </source>
</evidence>
<evidence type="ECO:0000256" key="1">
    <source>
        <dbReference type="SAM" id="Phobius"/>
    </source>
</evidence>
<sequence>MSLLLGLKLFLAPFFVWIISVLQGRYNARLGGLFLGLPLTTGPFLLIIGLQEGRSFAKTAAHGVLVGQLSLIVFCFVYALAAKSLNWKRSIFIATIAVWSSGYFFNLINFSNLGVAMTLFFVWAISLGLFPKYEKPTEKVVAPKWELPVRLITTVVLILLLTATANILGSRVSGALSTYPTIITVLGAFSHRRNGPKYLIATLHALIQALPITSLIMIGLTLIL</sequence>
<feature type="transmembrane region" description="Helical" evidence="1">
    <location>
        <begin position="6"/>
        <end position="23"/>
    </location>
</feature>
<dbReference type="AlphaFoldDB" id="A0A6J6PDR1"/>
<keyword evidence="1" id="KW-0472">Membrane</keyword>
<proteinExistence type="predicted"/>
<organism evidence="2">
    <name type="scientific">freshwater metagenome</name>
    <dbReference type="NCBI Taxonomy" id="449393"/>
    <lineage>
        <taxon>unclassified sequences</taxon>
        <taxon>metagenomes</taxon>
        <taxon>ecological metagenomes</taxon>
    </lineage>
</organism>
<dbReference type="EMBL" id="CAEZXQ010000082">
    <property type="protein sequence ID" value="CAB4694588.1"/>
    <property type="molecule type" value="Genomic_DNA"/>
</dbReference>
<feature type="transmembrane region" description="Helical" evidence="1">
    <location>
        <begin position="151"/>
        <end position="168"/>
    </location>
</feature>